<evidence type="ECO:0000313" key="1">
    <source>
        <dbReference type="EMBL" id="CAE7617373.1"/>
    </source>
</evidence>
<accession>A0A812V4V5</accession>
<dbReference type="OrthoDB" id="5835829at2759"/>
<organism evidence="1 2">
    <name type="scientific">Symbiodinium necroappetens</name>
    <dbReference type="NCBI Taxonomy" id="1628268"/>
    <lineage>
        <taxon>Eukaryota</taxon>
        <taxon>Sar</taxon>
        <taxon>Alveolata</taxon>
        <taxon>Dinophyceae</taxon>
        <taxon>Suessiales</taxon>
        <taxon>Symbiodiniaceae</taxon>
        <taxon>Symbiodinium</taxon>
    </lineage>
</organism>
<keyword evidence="2" id="KW-1185">Reference proteome</keyword>
<sequence>ATVFLKGDVEGAEVDLLRGLDDEHWAWVCGLAIEAAETKDELIELCKQHGLEKLHALKQPSPEGDTSRTDTEVLHMVFAARE</sequence>
<feature type="non-terminal residue" evidence="1">
    <location>
        <position position="82"/>
    </location>
</feature>
<gene>
    <name evidence="1" type="primary">Pfkfb3</name>
    <name evidence="1" type="ORF">SNEC2469_LOCUS17528</name>
</gene>
<protein>
    <submittedName>
        <fullName evidence="1">Pfkfb3 protein</fullName>
    </submittedName>
</protein>
<proteinExistence type="predicted"/>
<dbReference type="AlphaFoldDB" id="A0A812V4V5"/>
<dbReference type="Proteomes" id="UP000601435">
    <property type="component" value="Unassembled WGS sequence"/>
</dbReference>
<reference evidence="1" key="1">
    <citation type="submission" date="2021-02" db="EMBL/GenBank/DDBJ databases">
        <authorList>
            <person name="Dougan E. K."/>
            <person name="Rhodes N."/>
            <person name="Thang M."/>
            <person name="Chan C."/>
        </authorList>
    </citation>
    <scope>NUCLEOTIDE SEQUENCE</scope>
</reference>
<name>A0A812V4V5_9DINO</name>
<evidence type="ECO:0000313" key="2">
    <source>
        <dbReference type="Proteomes" id="UP000601435"/>
    </source>
</evidence>
<comment type="caution">
    <text evidence="1">The sequence shown here is derived from an EMBL/GenBank/DDBJ whole genome shotgun (WGS) entry which is preliminary data.</text>
</comment>
<dbReference type="EMBL" id="CAJNJA010029031">
    <property type="protein sequence ID" value="CAE7617373.1"/>
    <property type="molecule type" value="Genomic_DNA"/>
</dbReference>